<proteinExistence type="predicted"/>
<dbReference type="EMBL" id="VSSQ01033929">
    <property type="protein sequence ID" value="MPM85703.1"/>
    <property type="molecule type" value="Genomic_DNA"/>
</dbReference>
<gene>
    <name evidence="1" type="ORF">SDC9_132784</name>
</gene>
<organism evidence="1">
    <name type="scientific">bioreactor metagenome</name>
    <dbReference type="NCBI Taxonomy" id="1076179"/>
    <lineage>
        <taxon>unclassified sequences</taxon>
        <taxon>metagenomes</taxon>
        <taxon>ecological metagenomes</taxon>
    </lineage>
</organism>
<sequence>MDSPNLGNDEYGFRHSFNSGFPFIKGELPNGQTFSGVAEAGANFDANRVIFHTKMLFPKETTGEFYLNTSSGINKGLDLEGKFNQMSFLKRDTYCTTDTIQEEINTEPVKILDVSAYNGYPNNKESLFILGITQSELSTLKNVTGLSDKHNRYIVFEDILPDPAIDINGKSYKKYKLNMQGLDENEEVFVVSPSQDIFVYTDSDFIFCSKDL</sequence>
<reference evidence="1" key="1">
    <citation type="submission" date="2019-08" db="EMBL/GenBank/DDBJ databases">
        <authorList>
            <person name="Kucharzyk K."/>
            <person name="Murdoch R.W."/>
            <person name="Higgins S."/>
            <person name="Loffler F."/>
        </authorList>
    </citation>
    <scope>NUCLEOTIDE SEQUENCE</scope>
</reference>
<name>A0A645D9V2_9ZZZZ</name>
<evidence type="ECO:0000313" key="1">
    <source>
        <dbReference type="EMBL" id="MPM85703.1"/>
    </source>
</evidence>
<dbReference type="AlphaFoldDB" id="A0A645D9V2"/>
<protein>
    <submittedName>
        <fullName evidence="1">Uncharacterized protein</fullName>
    </submittedName>
</protein>
<accession>A0A645D9V2</accession>
<comment type="caution">
    <text evidence="1">The sequence shown here is derived from an EMBL/GenBank/DDBJ whole genome shotgun (WGS) entry which is preliminary data.</text>
</comment>